<comment type="caution">
    <text evidence="4">The sequence shown here is derived from an EMBL/GenBank/DDBJ whole genome shotgun (WGS) entry which is preliminary data.</text>
</comment>
<dbReference type="Gene3D" id="3.40.190.10">
    <property type="entry name" value="Periplasmic binding protein-like II"/>
    <property type="match status" value="2"/>
</dbReference>
<name>A0A844Y7F6_9SPHN</name>
<keyword evidence="1 2" id="KW-0732">Signal</keyword>
<protein>
    <submittedName>
        <fullName evidence="4">Phosphate ABC transporter substrate-binding protein</fullName>
    </submittedName>
</protein>
<dbReference type="RefSeq" id="WP_160660105.1">
    <property type="nucleotide sequence ID" value="NZ_BAABDV010000001.1"/>
</dbReference>
<organism evidence="4 5">
    <name type="scientific">Qipengyuania pelagi</name>
    <dbReference type="NCBI Taxonomy" id="994320"/>
    <lineage>
        <taxon>Bacteria</taxon>
        <taxon>Pseudomonadati</taxon>
        <taxon>Pseudomonadota</taxon>
        <taxon>Alphaproteobacteria</taxon>
        <taxon>Sphingomonadales</taxon>
        <taxon>Erythrobacteraceae</taxon>
        <taxon>Qipengyuania</taxon>
    </lineage>
</organism>
<dbReference type="PROSITE" id="PS51257">
    <property type="entry name" value="PROKAR_LIPOPROTEIN"/>
    <property type="match status" value="1"/>
</dbReference>
<dbReference type="PANTHER" id="PTHR30570:SF1">
    <property type="entry name" value="PHOSPHATE-BINDING PROTEIN PSTS"/>
    <property type="match status" value="1"/>
</dbReference>
<keyword evidence="5" id="KW-1185">Reference proteome</keyword>
<dbReference type="InterPro" id="IPR024370">
    <property type="entry name" value="PBP_domain"/>
</dbReference>
<dbReference type="Pfam" id="PF12849">
    <property type="entry name" value="PBP_like_2"/>
    <property type="match status" value="1"/>
</dbReference>
<dbReference type="SUPFAM" id="SSF53850">
    <property type="entry name" value="Periplasmic binding protein-like II"/>
    <property type="match status" value="1"/>
</dbReference>
<feature type="chain" id="PRO_5032628248" evidence="2">
    <location>
        <begin position="22"/>
        <end position="348"/>
    </location>
</feature>
<feature type="domain" description="PBP" evidence="3">
    <location>
        <begin position="23"/>
        <end position="304"/>
    </location>
</feature>
<dbReference type="InterPro" id="IPR050811">
    <property type="entry name" value="Phosphate_ABC_transporter"/>
</dbReference>
<dbReference type="PANTHER" id="PTHR30570">
    <property type="entry name" value="PERIPLASMIC PHOSPHATE BINDING COMPONENT OF PHOSPHATE ABC TRANSPORTER"/>
    <property type="match status" value="1"/>
</dbReference>
<proteinExistence type="predicted"/>
<feature type="signal peptide" evidence="2">
    <location>
        <begin position="1"/>
        <end position="21"/>
    </location>
</feature>
<evidence type="ECO:0000256" key="1">
    <source>
        <dbReference type="ARBA" id="ARBA00022729"/>
    </source>
</evidence>
<dbReference type="OrthoDB" id="9790048at2"/>
<evidence type="ECO:0000256" key="2">
    <source>
        <dbReference type="SAM" id="SignalP"/>
    </source>
</evidence>
<reference evidence="4 5" key="1">
    <citation type="submission" date="2019-12" db="EMBL/GenBank/DDBJ databases">
        <title>Genomic-based taxomic classification of the family Erythrobacteraceae.</title>
        <authorList>
            <person name="Xu L."/>
        </authorList>
    </citation>
    <scope>NUCLEOTIDE SEQUENCE [LARGE SCALE GENOMIC DNA]</scope>
    <source>
        <strain evidence="4 5">JCM 17468</strain>
    </source>
</reference>
<dbReference type="AlphaFoldDB" id="A0A844Y7F6"/>
<sequence length="348" mass="37089">MIKRSHMAFAALSLLALSACGDTAGGGGSRESIRAVGSSTVFPFAKLVSESFVRSNPEFPSPIIEATGSGGGIQLFCSGVGADKPDMANASRRMKASEFETCQQNGVTEITELQVGLDGIAFASAKGGITMNLTPKIVYEALAANPYGGEQTNRTWSDVDPSLPNEPILVYGPPSTSGTRDALAELVLEAGCDTNPEMEALKESDKDRHSRICTEVRSDGAYVDQGEQDNLIVQKIENNPRAVGVFGYSYLEENADKVQGLSMNGVEPTYDNISSFAYPGARPLFIYVKNAHLDAIPGLRAYLAEWGKMWSRGGPLADIGLVASPDDVMARNTQALTQFPTLTAADFQ</sequence>
<evidence type="ECO:0000313" key="4">
    <source>
        <dbReference type="EMBL" id="MXO53223.1"/>
    </source>
</evidence>
<gene>
    <name evidence="4" type="ORF">GRI47_04275</name>
</gene>
<evidence type="ECO:0000313" key="5">
    <source>
        <dbReference type="Proteomes" id="UP000430272"/>
    </source>
</evidence>
<dbReference type="Proteomes" id="UP000430272">
    <property type="component" value="Unassembled WGS sequence"/>
</dbReference>
<accession>A0A844Y7F6</accession>
<dbReference type="EMBL" id="WTYD01000001">
    <property type="protein sequence ID" value="MXO53223.1"/>
    <property type="molecule type" value="Genomic_DNA"/>
</dbReference>
<evidence type="ECO:0000259" key="3">
    <source>
        <dbReference type="Pfam" id="PF12849"/>
    </source>
</evidence>